<sequence>MTQPATKASSVGHSSIVMASGTAVSRGLGLVRNILLVAVVGGATGPIADAFDIANKIPNILFAVIAGGMLNAVIVPQVVRAYRSPDGQEYLDKLLTLAGSVLLVITLVCTMGASVAVALYTDSSWTSAQVALAVSFAFWCIPQLFFYGLYTLLGQVLNARGQFGPFMWAPVVNNIISIVGLSVFLLVFGSVLLEDPATGARLSTDVVVDSWSTTQVTVLGAVTTLGVVGQALILVVPLWRSGFRWRPRFGFRGAGLGSVGRVGMWTFAAVLLDQVAVLVTSNITSGAPLAAAADGVAEASVAGNGAYTQALMIYLLPHSLITVSIATALFTGMSAAAAGGDVAKVREIVSRGMRVIGVFTIFATAVFIVLSRPVVKIIVPTLNADSVVAVGNVLAAMSLGLAPLGAMVLMKWVYFAFEDGRTVFLIQIPVTVVLVAGAGAVWLLAPGQWWAVGAALAMSASNLVAVLLRVRGMRDRLDGLDLARIVRLHVQLVVSAVLAALTGWLVLHVWGFAPGDTWLRAVWVTLLVLTTMTSVYVLSLRIMGVQELTSLAAPFRRFLPRRFST</sequence>
<dbReference type="PANTHER" id="PTHR47019">
    <property type="entry name" value="LIPID II FLIPPASE MURJ"/>
    <property type="match status" value="1"/>
</dbReference>
<comment type="subcellular location">
    <subcellularLocation>
        <location evidence="1">Cell membrane</location>
        <topology evidence="1">Multi-pass membrane protein</topology>
    </subcellularLocation>
</comment>
<feature type="transmembrane region" description="Helical" evidence="8">
    <location>
        <begin position="251"/>
        <end position="272"/>
    </location>
</feature>
<keyword evidence="7 8" id="KW-0472">Membrane</keyword>
<feature type="transmembrane region" description="Helical" evidence="8">
    <location>
        <begin position="387"/>
        <end position="410"/>
    </location>
</feature>
<dbReference type="KEGG" id="ske:Sked_37920"/>
<gene>
    <name evidence="9" type="ordered locus">Sked_37920</name>
</gene>
<dbReference type="GO" id="GO:0008360">
    <property type="term" value="P:regulation of cell shape"/>
    <property type="evidence" value="ECO:0007669"/>
    <property type="project" value="UniProtKB-KW"/>
</dbReference>
<feature type="transmembrane region" description="Helical" evidence="8">
    <location>
        <begin position="60"/>
        <end position="82"/>
    </location>
</feature>
<feature type="transmembrane region" description="Helical" evidence="8">
    <location>
        <begin position="422"/>
        <end position="443"/>
    </location>
</feature>
<keyword evidence="4" id="KW-0133">Cell shape</keyword>
<protein>
    <submittedName>
        <fullName evidence="9">Integral membrane protein MviN</fullName>
    </submittedName>
</protein>
<dbReference type="PRINTS" id="PR01806">
    <property type="entry name" value="VIRFACTRMVIN"/>
</dbReference>
<organism evidence="9 10">
    <name type="scientific">Sanguibacter keddieii (strain ATCC 51767 / DSM 10542 / NCFB 3025 / ST-74)</name>
    <dbReference type="NCBI Taxonomy" id="446469"/>
    <lineage>
        <taxon>Bacteria</taxon>
        <taxon>Bacillati</taxon>
        <taxon>Actinomycetota</taxon>
        <taxon>Actinomycetes</taxon>
        <taxon>Micrococcales</taxon>
        <taxon>Sanguibacteraceae</taxon>
        <taxon>Sanguibacter</taxon>
    </lineage>
</organism>
<feature type="transmembrane region" description="Helical" evidence="8">
    <location>
        <begin position="126"/>
        <end position="150"/>
    </location>
</feature>
<feature type="transmembrane region" description="Helical" evidence="8">
    <location>
        <begin position="449"/>
        <end position="468"/>
    </location>
</feature>
<evidence type="ECO:0000256" key="8">
    <source>
        <dbReference type="SAM" id="Phobius"/>
    </source>
</evidence>
<evidence type="ECO:0000256" key="5">
    <source>
        <dbReference type="ARBA" id="ARBA00022984"/>
    </source>
</evidence>
<keyword evidence="2" id="KW-1003">Cell membrane</keyword>
<dbReference type="HOGENOM" id="CLU_006797_3_0_11"/>
<evidence type="ECO:0000256" key="6">
    <source>
        <dbReference type="ARBA" id="ARBA00022989"/>
    </source>
</evidence>
<proteinExistence type="predicted"/>
<dbReference type="GO" id="GO:0009252">
    <property type="term" value="P:peptidoglycan biosynthetic process"/>
    <property type="evidence" value="ECO:0007669"/>
    <property type="project" value="UniProtKB-KW"/>
</dbReference>
<dbReference type="EMBL" id="CP001819">
    <property type="protein sequence ID" value="ACZ23675.1"/>
    <property type="molecule type" value="Genomic_DNA"/>
</dbReference>
<evidence type="ECO:0000256" key="3">
    <source>
        <dbReference type="ARBA" id="ARBA00022692"/>
    </source>
</evidence>
<evidence type="ECO:0000256" key="2">
    <source>
        <dbReference type="ARBA" id="ARBA00022475"/>
    </source>
</evidence>
<dbReference type="Proteomes" id="UP000000322">
    <property type="component" value="Chromosome"/>
</dbReference>
<evidence type="ECO:0000313" key="10">
    <source>
        <dbReference type="Proteomes" id="UP000000322"/>
    </source>
</evidence>
<keyword evidence="3 8" id="KW-0812">Transmembrane</keyword>
<evidence type="ECO:0000256" key="7">
    <source>
        <dbReference type="ARBA" id="ARBA00023136"/>
    </source>
</evidence>
<dbReference type="GO" id="GO:0034204">
    <property type="term" value="P:lipid translocation"/>
    <property type="evidence" value="ECO:0007669"/>
    <property type="project" value="TreeGrafter"/>
</dbReference>
<dbReference type="AlphaFoldDB" id="D1BGF8"/>
<dbReference type="OrthoDB" id="9786339at2"/>
<dbReference type="eggNOG" id="COG0728">
    <property type="taxonomic scope" value="Bacteria"/>
</dbReference>
<dbReference type="InterPro" id="IPR004268">
    <property type="entry name" value="MurJ"/>
</dbReference>
<accession>D1BGF8</accession>
<dbReference type="InterPro" id="IPR051050">
    <property type="entry name" value="Lipid_II_flippase_MurJ/MviN"/>
</dbReference>
<keyword evidence="10" id="KW-1185">Reference proteome</keyword>
<dbReference type="RefSeq" id="WP_012868743.1">
    <property type="nucleotide sequence ID" value="NC_013521.1"/>
</dbReference>
<dbReference type="GO" id="GO:0015648">
    <property type="term" value="F:lipid-linked peptidoglycan transporter activity"/>
    <property type="evidence" value="ECO:0007669"/>
    <property type="project" value="TreeGrafter"/>
</dbReference>
<feature type="transmembrane region" description="Helical" evidence="8">
    <location>
        <begin position="320"/>
        <end position="343"/>
    </location>
</feature>
<feature type="transmembrane region" description="Helical" evidence="8">
    <location>
        <begin position="30"/>
        <end position="48"/>
    </location>
</feature>
<keyword evidence="5" id="KW-0573">Peptidoglycan synthesis</keyword>
<keyword evidence="6 8" id="KW-1133">Transmembrane helix</keyword>
<feature type="transmembrane region" description="Helical" evidence="8">
    <location>
        <begin position="488"/>
        <end position="512"/>
    </location>
</feature>
<evidence type="ECO:0000256" key="1">
    <source>
        <dbReference type="ARBA" id="ARBA00004651"/>
    </source>
</evidence>
<feature type="transmembrane region" description="Helical" evidence="8">
    <location>
        <begin position="518"/>
        <end position="538"/>
    </location>
</feature>
<evidence type="ECO:0000256" key="4">
    <source>
        <dbReference type="ARBA" id="ARBA00022960"/>
    </source>
</evidence>
<dbReference type="STRING" id="446469.Sked_37920"/>
<reference evidence="9 10" key="1">
    <citation type="journal article" date="2009" name="Stand. Genomic Sci.">
        <title>Complete genome sequence of Sanguibacter keddieii type strain (ST-74).</title>
        <authorList>
            <person name="Ivanova N."/>
            <person name="Sikorski J."/>
            <person name="Sims D."/>
            <person name="Brettin T."/>
            <person name="Detter J.C."/>
            <person name="Han C."/>
            <person name="Lapidus A."/>
            <person name="Copeland A."/>
            <person name="Glavina Del Rio T."/>
            <person name="Nolan M."/>
            <person name="Chen F."/>
            <person name="Lucas S."/>
            <person name="Tice H."/>
            <person name="Cheng J.F."/>
            <person name="Bruce D."/>
            <person name="Goodwin L."/>
            <person name="Pitluck S."/>
            <person name="Pati A."/>
            <person name="Mavromatis K."/>
            <person name="Chen A."/>
            <person name="Palaniappan K."/>
            <person name="D'haeseleer P."/>
            <person name="Chain P."/>
            <person name="Bristow J."/>
            <person name="Eisen J.A."/>
            <person name="Markowitz V."/>
            <person name="Hugenholtz P."/>
            <person name="Goker M."/>
            <person name="Pukall R."/>
            <person name="Klenk H.P."/>
            <person name="Kyrpides N.C."/>
        </authorList>
    </citation>
    <scope>NUCLEOTIDE SEQUENCE [LARGE SCALE GENOMIC DNA]</scope>
    <source>
        <strain evidence="10">ATCC 51767 / DSM 10542 / NCFB 3025 / ST-74</strain>
    </source>
</reference>
<feature type="transmembrane region" description="Helical" evidence="8">
    <location>
        <begin position="355"/>
        <end position="375"/>
    </location>
</feature>
<feature type="transmembrane region" description="Helical" evidence="8">
    <location>
        <begin position="213"/>
        <end position="239"/>
    </location>
</feature>
<evidence type="ECO:0000313" key="9">
    <source>
        <dbReference type="EMBL" id="ACZ23675.1"/>
    </source>
</evidence>
<dbReference type="PANTHER" id="PTHR47019:SF1">
    <property type="entry name" value="LIPID II FLIPPASE MURJ"/>
    <property type="match status" value="1"/>
</dbReference>
<feature type="transmembrane region" description="Helical" evidence="8">
    <location>
        <begin position="171"/>
        <end position="193"/>
    </location>
</feature>
<feature type="transmembrane region" description="Helical" evidence="8">
    <location>
        <begin position="94"/>
        <end position="120"/>
    </location>
</feature>
<dbReference type="Pfam" id="PF03023">
    <property type="entry name" value="MurJ"/>
    <property type="match status" value="1"/>
</dbReference>
<name>D1BGF8_SANKS</name>
<dbReference type="GO" id="GO:0005886">
    <property type="term" value="C:plasma membrane"/>
    <property type="evidence" value="ECO:0007669"/>
    <property type="project" value="UniProtKB-SubCell"/>
</dbReference>